<dbReference type="RefSeq" id="WP_042683410.1">
    <property type="nucleotide sequence ID" value="NZ_CABKTM010000075.1"/>
</dbReference>
<dbReference type="GO" id="GO:0050660">
    <property type="term" value="F:flavin adenine dinucleotide binding"/>
    <property type="evidence" value="ECO:0007669"/>
    <property type="project" value="InterPro"/>
</dbReference>
<dbReference type="SUPFAM" id="SSF56645">
    <property type="entry name" value="Acyl-CoA dehydrogenase NM domain-like"/>
    <property type="match status" value="1"/>
</dbReference>
<dbReference type="Pfam" id="PF02770">
    <property type="entry name" value="Acyl-CoA_dh_M"/>
    <property type="match status" value="1"/>
</dbReference>
<keyword evidence="3 6" id="KW-0285">Flavoprotein</keyword>
<dbReference type="EMBL" id="JANJZL010000006">
    <property type="protein sequence ID" value="MCR2044451.1"/>
    <property type="molecule type" value="Genomic_DNA"/>
</dbReference>
<dbReference type="SUPFAM" id="SSF47203">
    <property type="entry name" value="Acyl-CoA dehydrogenase C-terminal domain-like"/>
    <property type="match status" value="1"/>
</dbReference>
<dbReference type="InterPro" id="IPR006091">
    <property type="entry name" value="Acyl-CoA_Oxase/DH_mid-dom"/>
</dbReference>
<evidence type="ECO:0000256" key="1">
    <source>
        <dbReference type="ARBA" id="ARBA00001974"/>
    </source>
</evidence>
<evidence type="ECO:0000256" key="6">
    <source>
        <dbReference type="RuleBase" id="RU362125"/>
    </source>
</evidence>
<evidence type="ECO:0000313" key="11">
    <source>
        <dbReference type="Proteomes" id="UP001142078"/>
    </source>
</evidence>
<dbReference type="Gene3D" id="2.40.110.10">
    <property type="entry name" value="Butyryl-CoA Dehydrogenase, subunit A, domain 2"/>
    <property type="match status" value="1"/>
</dbReference>
<evidence type="ECO:0000256" key="4">
    <source>
        <dbReference type="ARBA" id="ARBA00022827"/>
    </source>
</evidence>
<dbReference type="Pfam" id="PF00441">
    <property type="entry name" value="Acyl-CoA_dh_1"/>
    <property type="match status" value="1"/>
</dbReference>
<dbReference type="Pfam" id="PF02771">
    <property type="entry name" value="Acyl-CoA_dh_N"/>
    <property type="match status" value="1"/>
</dbReference>
<dbReference type="GO" id="GO:0003995">
    <property type="term" value="F:acyl-CoA dehydrogenase activity"/>
    <property type="evidence" value="ECO:0007669"/>
    <property type="project" value="InterPro"/>
</dbReference>
<comment type="similarity">
    <text evidence="2 6">Belongs to the acyl-CoA dehydrogenase family.</text>
</comment>
<evidence type="ECO:0000259" key="8">
    <source>
        <dbReference type="Pfam" id="PF02770"/>
    </source>
</evidence>
<dbReference type="NCBIfam" id="NF042972">
    <property type="entry name" value="AcrlCoAredClosAcrC"/>
    <property type="match status" value="1"/>
</dbReference>
<comment type="cofactor">
    <cofactor evidence="1 6">
        <name>FAD</name>
        <dbReference type="ChEBI" id="CHEBI:57692"/>
    </cofactor>
</comment>
<evidence type="ECO:0000259" key="9">
    <source>
        <dbReference type="Pfam" id="PF02771"/>
    </source>
</evidence>
<dbReference type="InterPro" id="IPR046373">
    <property type="entry name" value="Acyl-CoA_Oxase/DH_mid-dom_sf"/>
</dbReference>
<dbReference type="FunFam" id="2.40.110.10:FF:000001">
    <property type="entry name" value="Acyl-CoA dehydrogenase, mitochondrial"/>
    <property type="match status" value="1"/>
</dbReference>
<dbReference type="Gene3D" id="1.20.140.10">
    <property type="entry name" value="Butyryl-CoA Dehydrogenase, subunit A, domain 3"/>
    <property type="match status" value="1"/>
</dbReference>
<feature type="domain" description="Acyl-CoA dehydrogenase/oxidase C-terminal" evidence="7">
    <location>
        <begin position="228"/>
        <end position="376"/>
    </location>
</feature>
<organism evidence="10 11">
    <name type="scientific">Anaerosalibacter massiliensis</name>
    <dbReference type="NCBI Taxonomy" id="1347392"/>
    <lineage>
        <taxon>Bacteria</taxon>
        <taxon>Bacillati</taxon>
        <taxon>Bacillota</taxon>
        <taxon>Tissierellia</taxon>
        <taxon>Tissierellales</taxon>
        <taxon>Sporanaerobacteraceae</taxon>
        <taxon>Anaerosalibacter</taxon>
    </lineage>
</organism>
<feature type="domain" description="Acyl-CoA dehydrogenase/oxidase N-terminal" evidence="9">
    <location>
        <begin position="6"/>
        <end position="117"/>
    </location>
</feature>
<dbReference type="Gene3D" id="1.10.540.10">
    <property type="entry name" value="Acyl-CoA dehydrogenase/oxidase, N-terminal domain"/>
    <property type="match status" value="1"/>
</dbReference>
<dbReference type="PIRSF" id="PIRSF016578">
    <property type="entry name" value="HsaA"/>
    <property type="match status" value="1"/>
</dbReference>
<dbReference type="FunFam" id="1.10.540.10:FF:000002">
    <property type="entry name" value="Acyl-CoA dehydrogenase FadE19"/>
    <property type="match status" value="1"/>
</dbReference>
<dbReference type="PROSITE" id="PS00073">
    <property type="entry name" value="ACYL_COA_DH_2"/>
    <property type="match status" value="1"/>
</dbReference>
<dbReference type="PANTHER" id="PTHR43884">
    <property type="entry name" value="ACYL-COA DEHYDROGENASE"/>
    <property type="match status" value="1"/>
</dbReference>
<keyword evidence="4 6" id="KW-0274">FAD</keyword>
<dbReference type="InterPro" id="IPR050042">
    <property type="entry name" value="AcrC"/>
</dbReference>
<name>A0A9X2MNU9_9FIRM</name>
<gene>
    <name evidence="10" type="ORF">NSA23_10030</name>
</gene>
<dbReference type="OrthoDB" id="9802447at2"/>
<dbReference type="Proteomes" id="UP001142078">
    <property type="component" value="Unassembled WGS sequence"/>
</dbReference>
<dbReference type="FunFam" id="1.20.140.10:FF:000004">
    <property type="entry name" value="Acyl-CoA dehydrogenase FadE25"/>
    <property type="match status" value="1"/>
</dbReference>
<evidence type="ECO:0000256" key="2">
    <source>
        <dbReference type="ARBA" id="ARBA00009347"/>
    </source>
</evidence>
<dbReference type="InterPro" id="IPR036250">
    <property type="entry name" value="AcylCo_DH-like_C"/>
</dbReference>
<dbReference type="PANTHER" id="PTHR43884:SF12">
    <property type="entry name" value="ISOVALERYL-COA DEHYDROGENASE, MITOCHONDRIAL-RELATED"/>
    <property type="match status" value="1"/>
</dbReference>
<dbReference type="InterPro" id="IPR006089">
    <property type="entry name" value="Acyl-CoA_DH_CS"/>
</dbReference>
<dbReference type="InterPro" id="IPR013786">
    <property type="entry name" value="AcylCoA_DH/ox_N"/>
</dbReference>
<dbReference type="InterPro" id="IPR009100">
    <property type="entry name" value="AcylCoA_DH/oxidase_NM_dom_sf"/>
</dbReference>
<dbReference type="InterPro" id="IPR009075">
    <property type="entry name" value="AcylCo_DH/oxidase_C"/>
</dbReference>
<proteinExistence type="inferred from homology"/>
<dbReference type="CDD" id="cd01158">
    <property type="entry name" value="SCAD_SBCAD"/>
    <property type="match status" value="1"/>
</dbReference>
<dbReference type="InterPro" id="IPR037069">
    <property type="entry name" value="AcylCoA_DH/ox_N_sf"/>
</dbReference>
<evidence type="ECO:0000256" key="3">
    <source>
        <dbReference type="ARBA" id="ARBA00022630"/>
    </source>
</evidence>
<keyword evidence="5 6" id="KW-0560">Oxidoreductase</keyword>
<reference evidence="10" key="1">
    <citation type="submission" date="2022-07" db="EMBL/GenBank/DDBJ databases">
        <title>Enhanced cultured diversity of the mouse gut microbiota enables custom-made synthetic communities.</title>
        <authorList>
            <person name="Afrizal A."/>
        </authorList>
    </citation>
    <scope>NUCLEOTIDE SEQUENCE</scope>
    <source>
        <strain evidence="10">DSM 29482</strain>
    </source>
</reference>
<evidence type="ECO:0000259" key="7">
    <source>
        <dbReference type="Pfam" id="PF00441"/>
    </source>
</evidence>
<protein>
    <submittedName>
        <fullName evidence="10">Acyl-CoA dehydrogenase</fullName>
    </submittedName>
</protein>
<accession>A0A9X2MNU9</accession>
<evidence type="ECO:0000313" key="10">
    <source>
        <dbReference type="EMBL" id="MCR2044451.1"/>
    </source>
</evidence>
<evidence type="ECO:0000256" key="5">
    <source>
        <dbReference type="ARBA" id="ARBA00023002"/>
    </source>
</evidence>
<keyword evidence="11" id="KW-1185">Reference proteome</keyword>
<dbReference type="AlphaFoldDB" id="A0A9X2MNU9"/>
<feature type="domain" description="Acyl-CoA oxidase/dehydrogenase middle" evidence="8">
    <location>
        <begin position="121"/>
        <end position="216"/>
    </location>
</feature>
<sequence>MNFDFTNEQNMVKQSIEEFVQNEIEPIAEEIDREHRFPRETIKKLGKNGFLAIPFPVEYGGAGGDTISKNIVIEEIAKKCGATAAIVSVHYLPINLILKFGTKEQKEKYVAKLTSGEHIGAFALTEPNAGSDASNVQTTAVLDGDEYILNGSKCFITNGGEADTYVILAMTDKSAGTRGMSAFIVEKDTPGFSIGKIEDKMGICASSTAELIFENCRIPKENLLGKEGQGFKLAMVGLDSGRIGMASQALGLAEGALEETIKYLKEREQFGKPLIKFQGLQWYLADMHSRIEASRWLIYHASYLEQTGKPFTKEAATAKLIGSETAMYVTHKAVQMHGGYGFMKDYPLERMMRDAKITEIYEGTSEIMKIVIASQITR</sequence>
<dbReference type="GO" id="GO:0043958">
    <property type="term" value="F:acryloyl-CoA reductase (NADH) activity"/>
    <property type="evidence" value="ECO:0007669"/>
    <property type="project" value="InterPro"/>
</dbReference>
<comment type="caution">
    <text evidence="10">The sequence shown here is derived from an EMBL/GenBank/DDBJ whole genome shotgun (WGS) entry which is preliminary data.</text>
</comment>